<evidence type="ECO:0000313" key="2">
    <source>
        <dbReference type="EMBL" id="EFJ33958.1"/>
    </source>
</evidence>
<dbReference type="Gramene" id="EFJ33958">
    <property type="protein sequence ID" value="EFJ33958"/>
    <property type="gene ID" value="SELMODRAFT_406279"/>
</dbReference>
<protein>
    <submittedName>
        <fullName evidence="2">Uncharacterized protein</fullName>
    </submittedName>
</protein>
<dbReference type="InParanoid" id="D8R1V0"/>
<dbReference type="HOGENOM" id="CLU_065466_1_0_1"/>
<evidence type="ECO:0000313" key="3">
    <source>
        <dbReference type="Proteomes" id="UP000001514"/>
    </source>
</evidence>
<gene>
    <name evidence="2" type="ORF">SELMODRAFT_406279</name>
</gene>
<proteinExistence type="predicted"/>
<reference evidence="2 3" key="1">
    <citation type="journal article" date="2011" name="Science">
        <title>The Selaginella genome identifies genetic changes associated with the evolution of vascular plants.</title>
        <authorList>
            <person name="Banks J.A."/>
            <person name="Nishiyama T."/>
            <person name="Hasebe M."/>
            <person name="Bowman J.L."/>
            <person name="Gribskov M."/>
            <person name="dePamphilis C."/>
            <person name="Albert V.A."/>
            <person name="Aono N."/>
            <person name="Aoyama T."/>
            <person name="Ambrose B.A."/>
            <person name="Ashton N.W."/>
            <person name="Axtell M.J."/>
            <person name="Barker E."/>
            <person name="Barker M.S."/>
            <person name="Bennetzen J.L."/>
            <person name="Bonawitz N.D."/>
            <person name="Chapple C."/>
            <person name="Cheng C."/>
            <person name="Correa L.G."/>
            <person name="Dacre M."/>
            <person name="DeBarry J."/>
            <person name="Dreyer I."/>
            <person name="Elias M."/>
            <person name="Engstrom E.M."/>
            <person name="Estelle M."/>
            <person name="Feng L."/>
            <person name="Finet C."/>
            <person name="Floyd S.K."/>
            <person name="Frommer W.B."/>
            <person name="Fujita T."/>
            <person name="Gramzow L."/>
            <person name="Gutensohn M."/>
            <person name="Harholt J."/>
            <person name="Hattori M."/>
            <person name="Heyl A."/>
            <person name="Hirai T."/>
            <person name="Hiwatashi Y."/>
            <person name="Ishikawa M."/>
            <person name="Iwata M."/>
            <person name="Karol K.G."/>
            <person name="Koehler B."/>
            <person name="Kolukisaoglu U."/>
            <person name="Kubo M."/>
            <person name="Kurata T."/>
            <person name="Lalonde S."/>
            <person name="Li K."/>
            <person name="Li Y."/>
            <person name="Litt A."/>
            <person name="Lyons E."/>
            <person name="Manning G."/>
            <person name="Maruyama T."/>
            <person name="Michael T.P."/>
            <person name="Mikami K."/>
            <person name="Miyazaki S."/>
            <person name="Morinaga S."/>
            <person name="Murata T."/>
            <person name="Mueller-Roeber B."/>
            <person name="Nelson D.R."/>
            <person name="Obara M."/>
            <person name="Oguri Y."/>
            <person name="Olmstead R.G."/>
            <person name="Onodera N."/>
            <person name="Petersen B.L."/>
            <person name="Pils B."/>
            <person name="Prigge M."/>
            <person name="Rensing S.A."/>
            <person name="Riano-Pachon D.M."/>
            <person name="Roberts A.W."/>
            <person name="Sato Y."/>
            <person name="Scheller H.V."/>
            <person name="Schulz B."/>
            <person name="Schulz C."/>
            <person name="Shakirov E.V."/>
            <person name="Shibagaki N."/>
            <person name="Shinohara N."/>
            <person name="Shippen D.E."/>
            <person name="Soerensen I."/>
            <person name="Sotooka R."/>
            <person name="Sugimoto N."/>
            <person name="Sugita M."/>
            <person name="Sumikawa N."/>
            <person name="Tanurdzic M."/>
            <person name="Theissen G."/>
            <person name="Ulvskov P."/>
            <person name="Wakazuki S."/>
            <person name="Weng J.K."/>
            <person name="Willats W.W."/>
            <person name="Wipf D."/>
            <person name="Wolf P.G."/>
            <person name="Yang L."/>
            <person name="Zimmer A.D."/>
            <person name="Zhu Q."/>
            <person name="Mitros T."/>
            <person name="Hellsten U."/>
            <person name="Loque D."/>
            <person name="Otillar R."/>
            <person name="Salamov A."/>
            <person name="Schmutz J."/>
            <person name="Shapiro H."/>
            <person name="Lindquist E."/>
            <person name="Lucas S."/>
            <person name="Rokhsar D."/>
            <person name="Grigoriev I.V."/>
        </authorList>
    </citation>
    <scope>NUCLEOTIDE SEQUENCE [LARGE SCALE GENOMIC DNA]</scope>
</reference>
<dbReference type="KEGG" id="smo:SELMODRAFT_406279"/>
<sequence>MNASFLSTSSQEQGEEEDGAASSGYYPPVILKEPHQNSGRDDELLKVLLLIPVSEGVKSLNISVEGLSQATILCSTNSVTKSVSMKLKMDIKCHESVSCSVGYIDSVGVNFQSPRPRQQAADHSRPALGTLLDEITTAEVPFVLDLAMSADWHQLSSVTAMDVYKSTPDLTKSQELQRLGHRWRKVSFLYRFFVFTIFAEKIIGDDLDKEKWQLIVCSTSKHDLKRVLAWAEYGLMNWLSEIYRAIQGLQFVMKLVLQVLAHENGWQLFIQREFLVLLPPQWIRLAVGCTHQNGSRQEQLSQKRMEWTPPRIGSWILCPGDQSGRELDPLSQRLEWPRDGMPKRLIELSSCQRPDYNCSGSLCSRCPLVNSKYLHTQLNEIYKADLPKRVHKSESRLQLEA</sequence>
<accession>D8R1V0</accession>
<name>D8R1V0_SELML</name>
<dbReference type="AlphaFoldDB" id="D8R1V0"/>
<keyword evidence="3" id="KW-1185">Reference proteome</keyword>
<feature type="compositionally biased region" description="Polar residues" evidence="1">
    <location>
        <begin position="1"/>
        <end position="12"/>
    </location>
</feature>
<evidence type="ECO:0000256" key="1">
    <source>
        <dbReference type="SAM" id="MobiDB-lite"/>
    </source>
</evidence>
<feature type="region of interest" description="Disordered" evidence="1">
    <location>
        <begin position="1"/>
        <end position="33"/>
    </location>
</feature>
<dbReference type="EMBL" id="GL377570">
    <property type="protein sequence ID" value="EFJ33958.1"/>
    <property type="molecule type" value="Genomic_DNA"/>
</dbReference>
<organism evidence="3">
    <name type="scientific">Selaginella moellendorffii</name>
    <name type="common">Spikemoss</name>
    <dbReference type="NCBI Taxonomy" id="88036"/>
    <lineage>
        <taxon>Eukaryota</taxon>
        <taxon>Viridiplantae</taxon>
        <taxon>Streptophyta</taxon>
        <taxon>Embryophyta</taxon>
        <taxon>Tracheophyta</taxon>
        <taxon>Lycopodiopsida</taxon>
        <taxon>Selaginellales</taxon>
        <taxon>Selaginellaceae</taxon>
        <taxon>Selaginella</taxon>
    </lineage>
</organism>
<dbReference type="Proteomes" id="UP000001514">
    <property type="component" value="Unassembled WGS sequence"/>
</dbReference>